<dbReference type="STRING" id="432608.A6V39_01725"/>
<reference evidence="2" key="1">
    <citation type="submission" date="2016-04" db="EMBL/GenBank/DDBJ databases">
        <authorList>
            <person name="Quiroz-Castaneda R.E."/>
            <person name="Martinez-Ocampo F."/>
        </authorList>
    </citation>
    <scope>NUCLEOTIDE SEQUENCE [LARGE SCALE GENOMIC DNA]</scope>
    <source>
        <strain evidence="2">INIFAP01</strain>
    </source>
</reference>
<keyword evidence="2" id="KW-1185">Reference proteome</keyword>
<proteinExistence type="predicted"/>
<dbReference type="RefSeq" id="WP_187149997.1">
    <property type="nucleotide sequence ID" value="NZ_LWUJ01000010.1"/>
</dbReference>
<gene>
    <name evidence="1" type="ORF">A6V39_01725</name>
</gene>
<evidence type="ECO:0000313" key="1">
    <source>
        <dbReference type="EMBL" id="OAL10762.1"/>
    </source>
</evidence>
<dbReference type="EMBL" id="LWUJ01000010">
    <property type="protein sequence ID" value="OAL10762.1"/>
    <property type="molecule type" value="Genomic_DNA"/>
</dbReference>
<name>A0A1A9QDS9_9MOLU</name>
<sequence>MRDWDRVKLRDLAEKYMKNQEPSLKMAKSWENSEELVIDNKDLDGDFDSFKDACVNVLTTSSFEEDLELKTKQAIEWCTEPA</sequence>
<evidence type="ECO:0000313" key="2">
    <source>
        <dbReference type="Proteomes" id="UP000077623"/>
    </source>
</evidence>
<organism evidence="1 2">
    <name type="scientific">Candidatus Mycoplasma haematobovis</name>
    <dbReference type="NCBI Taxonomy" id="432608"/>
    <lineage>
        <taxon>Bacteria</taxon>
        <taxon>Bacillati</taxon>
        <taxon>Mycoplasmatota</taxon>
        <taxon>Mollicutes</taxon>
        <taxon>Mycoplasmataceae</taxon>
        <taxon>Mycoplasma</taxon>
    </lineage>
</organism>
<dbReference type="AlphaFoldDB" id="A0A1A9QDS9"/>
<comment type="caution">
    <text evidence="1">The sequence shown here is derived from an EMBL/GenBank/DDBJ whole genome shotgun (WGS) entry which is preliminary data.</text>
</comment>
<protein>
    <submittedName>
        <fullName evidence="1">Uncharacterized protein</fullName>
    </submittedName>
</protein>
<dbReference type="Proteomes" id="UP000077623">
    <property type="component" value="Unassembled WGS sequence"/>
</dbReference>
<accession>A0A1A9QDS9</accession>